<evidence type="ECO:0000313" key="4">
    <source>
        <dbReference type="EMBL" id="KAL1582430.1"/>
    </source>
</evidence>
<keyword evidence="2" id="KW-1133">Transmembrane helix</keyword>
<name>A0AB34KGG0_9PEZI</name>
<keyword evidence="2" id="KW-0812">Transmembrane</keyword>
<feature type="transmembrane region" description="Helical" evidence="2">
    <location>
        <begin position="50"/>
        <end position="68"/>
    </location>
</feature>
<keyword evidence="2" id="KW-0472">Membrane</keyword>
<reference evidence="4 5" key="1">
    <citation type="journal article" date="2020" name="Microbiol. Resour. Announc.">
        <title>Draft Genome Sequence of a Cladosporium Species Isolated from the Mesophotic Ascidian Didemnum maculosum.</title>
        <authorList>
            <person name="Gioti A."/>
            <person name="Siaperas R."/>
            <person name="Nikolaivits E."/>
            <person name="Le Goff G."/>
            <person name="Ouazzani J."/>
            <person name="Kotoulas G."/>
            <person name="Topakas E."/>
        </authorList>
    </citation>
    <scope>NUCLEOTIDE SEQUENCE [LARGE SCALE GENOMIC DNA]</scope>
    <source>
        <strain evidence="4 5">TM138-S3</strain>
    </source>
</reference>
<evidence type="ECO:0000256" key="2">
    <source>
        <dbReference type="SAM" id="Phobius"/>
    </source>
</evidence>
<protein>
    <recommendedName>
        <fullName evidence="3">Rhodopsin domain-containing protein</fullName>
    </recommendedName>
</protein>
<evidence type="ECO:0000313" key="5">
    <source>
        <dbReference type="Proteomes" id="UP000803884"/>
    </source>
</evidence>
<organism evidence="4 5">
    <name type="scientific">Cladosporium halotolerans</name>
    <dbReference type="NCBI Taxonomy" id="1052096"/>
    <lineage>
        <taxon>Eukaryota</taxon>
        <taxon>Fungi</taxon>
        <taxon>Dikarya</taxon>
        <taxon>Ascomycota</taxon>
        <taxon>Pezizomycotina</taxon>
        <taxon>Dothideomycetes</taxon>
        <taxon>Dothideomycetidae</taxon>
        <taxon>Cladosporiales</taxon>
        <taxon>Cladosporiaceae</taxon>
        <taxon>Cladosporium</taxon>
    </lineage>
</organism>
<evidence type="ECO:0000256" key="1">
    <source>
        <dbReference type="SAM" id="MobiDB-lite"/>
    </source>
</evidence>
<dbReference type="RefSeq" id="XP_069225537.1">
    <property type="nucleotide sequence ID" value="XM_069377520.1"/>
</dbReference>
<feature type="transmembrane region" description="Helical" evidence="2">
    <location>
        <begin position="88"/>
        <end position="113"/>
    </location>
</feature>
<dbReference type="InterPro" id="IPR049326">
    <property type="entry name" value="Rhodopsin_dom_fungi"/>
</dbReference>
<dbReference type="PANTHER" id="PTHR39614">
    <property type="entry name" value="INTEGRAL MEMBRANE PROTEIN"/>
    <property type="match status" value="1"/>
</dbReference>
<feature type="compositionally biased region" description="Low complexity" evidence="1">
    <location>
        <begin position="307"/>
        <end position="325"/>
    </location>
</feature>
<sequence length="378" mass="39480">MADAVQVKPHVGYVDTLKLAVSLCLTYTICIAAIRIWIRRKAFGIDDGVVFLATTITIGHTGTSWAAIRDGLGKPWEDLSDDGTMSKLNAASIAGIVTFLIALYTSKIGVLAFLGRITKQKSQLLGYFTCSVLAIIFCIMSILVVTIDCPSASNFYWAFHLNRTSCPSQPTRFQILTALDLTTELALLALPTHLVLTLQMPRSKKLILLTAFYLRAPVLALSLARNAATLRLARPTSDPSFDAARVVIWTEAQLAYALAASTLSALKAFAESFNSGFGLGFTRGKGEGSYALSTVQSGSAGGGPGSGASAAAAAPAKDGSGAGSPELKAVRYEETETAGRAGSLGSRTESTRPLRWGVDGGAGSEASSGDTGGGRGEG</sequence>
<feature type="non-terminal residue" evidence="4">
    <location>
        <position position="378"/>
    </location>
</feature>
<dbReference type="Proteomes" id="UP000803884">
    <property type="component" value="Unassembled WGS sequence"/>
</dbReference>
<dbReference type="Pfam" id="PF20684">
    <property type="entry name" value="Fung_rhodopsin"/>
    <property type="match status" value="1"/>
</dbReference>
<dbReference type="GeneID" id="96010358"/>
<evidence type="ECO:0000259" key="3">
    <source>
        <dbReference type="Pfam" id="PF20684"/>
    </source>
</evidence>
<accession>A0AB34KGG0</accession>
<feature type="region of interest" description="Disordered" evidence="1">
    <location>
        <begin position="297"/>
        <end position="378"/>
    </location>
</feature>
<keyword evidence="5" id="KW-1185">Reference proteome</keyword>
<proteinExistence type="predicted"/>
<feature type="domain" description="Rhodopsin" evidence="3">
    <location>
        <begin position="35"/>
        <end position="269"/>
    </location>
</feature>
<gene>
    <name evidence="4" type="ORF">WHR41_08916</name>
</gene>
<dbReference type="PANTHER" id="PTHR39614:SF2">
    <property type="entry name" value="INTEGRAL MEMBRANE PROTEIN"/>
    <property type="match status" value="1"/>
</dbReference>
<dbReference type="AlphaFoldDB" id="A0AB34KGG0"/>
<dbReference type="EMBL" id="JAAQHG020000051">
    <property type="protein sequence ID" value="KAL1582430.1"/>
    <property type="molecule type" value="Genomic_DNA"/>
</dbReference>
<comment type="caution">
    <text evidence="4">The sequence shown here is derived from an EMBL/GenBank/DDBJ whole genome shotgun (WGS) entry which is preliminary data.</text>
</comment>
<feature type="transmembrane region" description="Helical" evidence="2">
    <location>
        <begin position="19"/>
        <end position="38"/>
    </location>
</feature>
<feature type="transmembrane region" description="Helical" evidence="2">
    <location>
        <begin position="125"/>
        <end position="147"/>
    </location>
</feature>